<dbReference type="SUPFAM" id="SSF55874">
    <property type="entry name" value="ATPase domain of HSP90 chaperone/DNA topoisomerase II/histidine kinase"/>
    <property type="match status" value="1"/>
</dbReference>
<keyword evidence="3" id="KW-0597">Phosphoprotein</keyword>
<dbReference type="PANTHER" id="PTHR43065">
    <property type="entry name" value="SENSOR HISTIDINE KINASE"/>
    <property type="match status" value="1"/>
</dbReference>
<dbReference type="CDD" id="cd00130">
    <property type="entry name" value="PAS"/>
    <property type="match status" value="1"/>
</dbReference>
<sequence length="525" mass="61849">MTEFLEKNFFNILEATFSLSNQSIFLIDEYGRFVFANNNALNYLDYTLPELQRLKVWEVDIVLKDENRFYERFSEIKLNDGKNNTNSLESLHKKKNGEIFPVEIHSRDIIIDKKEYIISYVKDISSRVKRTEKIDLYFELIESSRDMIFLIDKKSELIEFANRTVSDNLGYDINELKSMRISEFRFSVEGKQKVEIDEVFRRLEKEENLITFAKYKCKDGTFIPVETSIHAKSYLGRDFAIAISRDIRDRVEIEEKKEELNWKLKEYNRTLHQEIAKVKKELIEYEDIMKKQSKMAAMGEMLENIAHQWRQPLSAVSVLSSGMILQNEEGILNKDILTSGLNTISEQVQYLSKTIDDFRNFFKPNKEKNRFQIEQLIDSAIKLINSRYNHLSIEFIKEIDNTEIYSYENELLQVILNIINNAVDELIKKRYKKAVFIKSLKENSYFSIQIIDNGGGVSQRIINRIFEPYFTTKHNYQGTGIGLYMSKNIMKHLNGTIEVKNIEIEYNNKIYVGACFELKIPLEQD</sequence>
<evidence type="ECO:0000256" key="4">
    <source>
        <dbReference type="SAM" id="Coils"/>
    </source>
</evidence>
<evidence type="ECO:0000259" key="5">
    <source>
        <dbReference type="PROSITE" id="PS50109"/>
    </source>
</evidence>
<dbReference type="GO" id="GO:0000155">
    <property type="term" value="F:phosphorelay sensor kinase activity"/>
    <property type="evidence" value="ECO:0007669"/>
    <property type="project" value="InterPro"/>
</dbReference>
<dbReference type="InterPro" id="IPR003594">
    <property type="entry name" value="HATPase_dom"/>
</dbReference>
<dbReference type="InterPro" id="IPR036890">
    <property type="entry name" value="HATPase_C_sf"/>
</dbReference>
<dbReference type="RefSeq" id="WP_128983477.1">
    <property type="nucleotide sequence ID" value="NZ_PDKJ01000023.1"/>
</dbReference>
<dbReference type="AlphaFoldDB" id="A0A4Q0Y621"/>
<organism evidence="7 8">
    <name type="scientific">Halarcobacter ebronensis</name>
    <dbReference type="NCBI Taxonomy" id="1462615"/>
    <lineage>
        <taxon>Bacteria</taxon>
        <taxon>Pseudomonadati</taxon>
        <taxon>Campylobacterota</taxon>
        <taxon>Epsilonproteobacteria</taxon>
        <taxon>Campylobacterales</taxon>
        <taxon>Arcobacteraceae</taxon>
        <taxon>Halarcobacter</taxon>
    </lineage>
</organism>
<comment type="caution">
    <text evidence="7">The sequence shown here is derived from an EMBL/GenBank/DDBJ whole genome shotgun (WGS) entry which is preliminary data.</text>
</comment>
<dbReference type="CDD" id="cd00075">
    <property type="entry name" value="HATPase"/>
    <property type="match status" value="1"/>
</dbReference>
<dbReference type="PROSITE" id="PS50112">
    <property type="entry name" value="PAS"/>
    <property type="match status" value="1"/>
</dbReference>
<dbReference type="Pfam" id="PF02518">
    <property type="entry name" value="HATPase_c"/>
    <property type="match status" value="1"/>
</dbReference>
<dbReference type="Gene3D" id="1.10.287.130">
    <property type="match status" value="1"/>
</dbReference>
<dbReference type="InterPro" id="IPR005467">
    <property type="entry name" value="His_kinase_dom"/>
</dbReference>
<dbReference type="InterPro" id="IPR036097">
    <property type="entry name" value="HisK_dim/P_sf"/>
</dbReference>
<proteinExistence type="predicted"/>
<evidence type="ECO:0000313" key="7">
    <source>
        <dbReference type="EMBL" id="RXJ65626.1"/>
    </source>
</evidence>
<comment type="catalytic activity">
    <reaction evidence="1">
        <text>ATP + protein L-histidine = ADP + protein N-phospho-L-histidine.</text>
        <dbReference type="EC" id="2.7.13.3"/>
    </reaction>
</comment>
<keyword evidence="4" id="KW-0175">Coiled coil</keyword>
<feature type="domain" description="Histidine kinase" evidence="5">
    <location>
        <begin position="304"/>
        <end position="524"/>
    </location>
</feature>
<dbReference type="PANTHER" id="PTHR43065:SF42">
    <property type="entry name" value="TWO-COMPONENT SENSOR PPRA"/>
    <property type="match status" value="1"/>
</dbReference>
<name>A0A4Q0Y621_9BACT</name>
<protein>
    <recommendedName>
        <fullName evidence="2">histidine kinase</fullName>
        <ecNumber evidence="2">2.7.13.3</ecNumber>
    </recommendedName>
</protein>
<dbReference type="InterPro" id="IPR035965">
    <property type="entry name" value="PAS-like_dom_sf"/>
</dbReference>
<dbReference type="Gene3D" id="3.30.450.20">
    <property type="entry name" value="PAS domain"/>
    <property type="match status" value="2"/>
</dbReference>
<evidence type="ECO:0000256" key="2">
    <source>
        <dbReference type="ARBA" id="ARBA00012438"/>
    </source>
</evidence>
<dbReference type="NCBIfam" id="TIGR00229">
    <property type="entry name" value="sensory_box"/>
    <property type="match status" value="2"/>
</dbReference>
<dbReference type="SMART" id="SM00387">
    <property type="entry name" value="HATPase_c"/>
    <property type="match status" value="1"/>
</dbReference>
<dbReference type="InterPro" id="IPR003661">
    <property type="entry name" value="HisK_dim/P_dom"/>
</dbReference>
<accession>A0A4Q0Y621</accession>
<feature type="domain" description="PAS" evidence="6">
    <location>
        <begin position="133"/>
        <end position="176"/>
    </location>
</feature>
<dbReference type="SMART" id="SM00091">
    <property type="entry name" value="PAS"/>
    <property type="match status" value="2"/>
</dbReference>
<dbReference type="Pfam" id="PF13426">
    <property type="entry name" value="PAS_9"/>
    <property type="match status" value="2"/>
</dbReference>
<dbReference type="SUPFAM" id="SSF55785">
    <property type="entry name" value="PYP-like sensor domain (PAS domain)"/>
    <property type="match status" value="2"/>
</dbReference>
<dbReference type="Proteomes" id="UP000290172">
    <property type="component" value="Unassembled WGS sequence"/>
</dbReference>
<feature type="coiled-coil region" evidence="4">
    <location>
        <begin position="250"/>
        <end position="295"/>
    </location>
</feature>
<dbReference type="SUPFAM" id="SSF47384">
    <property type="entry name" value="Homodimeric domain of signal transducing histidine kinase"/>
    <property type="match status" value="1"/>
</dbReference>
<evidence type="ECO:0000259" key="6">
    <source>
        <dbReference type="PROSITE" id="PS50112"/>
    </source>
</evidence>
<dbReference type="CDD" id="cd00082">
    <property type="entry name" value="HisKA"/>
    <property type="match status" value="1"/>
</dbReference>
<gene>
    <name evidence="7" type="ORF">CRV08_14755</name>
</gene>
<evidence type="ECO:0000313" key="8">
    <source>
        <dbReference type="Proteomes" id="UP000290172"/>
    </source>
</evidence>
<dbReference type="InterPro" id="IPR000014">
    <property type="entry name" value="PAS"/>
</dbReference>
<reference evidence="7 8" key="1">
    <citation type="submission" date="2017-10" db="EMBL/GenBank/DDBJ databases">
        <title>Genomics of the genus Arcobacter.</title>
        <authorList>
            <person name="Perez-Cataluna A."/>
            <person name="Figueras M.J."/>
        </authorList>
    </citation>
    <scope>NUCLEOTIDE SEQUENCE [LARGE SCALE GENOMIC DNA]</scope>
    <source>
        <strain evidence="7 8">CECT 8993</strain>
    </source>
</reference>
<evidence type="ECO:0000256" key="3">
    <source>
        <dbReference type="ARBA" id="ARBA00022553"/>
    </source>
</evidence>
<dbReference type="EC" id="2.7.13.3" evidence="2"/>
<dbReference type="PRINTS" id="PR00344">
    <property type="entry name" value="BCTRLSENSOR"/>
</dbReference>
<dbReference type="Gene3D" id="3.30.565.10">
    <property type="entry name" value="Histidine kinase-like ATPase, C-terminal domain"/>
    <property type="match status" value="1"/>
</dbReference>
<dbReference type="InterPro" id="IPR004358">
    <property type="entry name" value="Sig_transdc_His_kin-like_C"/>
</dbReference>
<evidence type="ECO:0000256" key="1">
    <source>
        <dbReference type="ARBA" id="ARBA00000085"/>
    </source>
</evidence>
<dbReference type="Pfam" id="PF00512">
    <property type="entry name" value="HisKA"/>
    <property type="match status" value="1"/>
</dbReference>
<dbReference type="EMBL" id="PDKJ01000023">
    <property type="protein sequence ID" value="RXJ65626.1"/>
    <property type="molecule type" value="Genomic_DNA"/>
</dbReference>
<dbReference type="PROSITE" id="PS50109">
    <property type="entry name" value="HIS_KIN"/>
    <property type="match status" value="1"/>
</dbReference>